<sequence length="351" mass="39424">MRSNIPRPHPQRPHPPPHLPPTTNRDHLPRRRRSPHQSPSPLPYSALLETLQDRSKRSHFSDKNTRHSYTPLLFTRASRFPSRTLPLPGVRACNLDAGDTQIFRARQKVRVRRFMLGKDDNAPGWSDWEEGQVVGYLPFRSDAGSYGHAYRVRTHAQAVSDGGSTSKKKVETYVQFLGEICKSTGPTPSSLTAEECVRRRKRADCIYTRIPSEGIVLGIPHSRIWTPAQILTYGTTTMLVLSLAGPTAGMEFWVDEHLPYTMETAMTVRKCGQEVLGPMGRLLFEDIAIAPLKFEEEDDRMTGIEEEDRCWRIAPKSTLPSELAPFILLSSVLRDPALVEGSVNMAEASVS</sequence>
<organism evidence="2 3">
    <name type="scientific">Favolaschia claudopus</name>
    <dbReference type="NCBI Taxonomy" id="2862362"/>
    <lineage>
        <taxon>Eukaryota</taxon>
        <taxon>Fungi</taxon>
        <taxon>Dikarya</taxon>
        <taxon>Basidiomycota</taxon>
        <taxon>Agaricomycotina</taxon>
        <taxon>Agaricomycetes</taxon>
        <taxon>Agaricomycetidae</taxon>
        <taxon>Agaricales</taxon>
        <taxon>Marasmiineae</taxon>
        <taxon>Mycenaceae</taxon>
        <taxon>Favolaschia</taxon>
    </lineage>
</organism>
<protein>
    <submittedName>
        <fullName evidence="2">Uncharacterized protein</fullName>
    </submittedName>
</protein>
<dbReference type="Proteomes" id="UP001362999">
    <property type="component" value="Unassembled WGS sequence"/>
</dbReference>
<dbReference type="EMBL" id="JAWWNJ010000016">
    <property type="protein sequence ID" value="KAK7039583.1"/>
    <property type="molecule type" value="Genomic_DNA"/>
</dbReference>
<evidence type="ECO:0000313" key="3">
    <source>
        <dbReference type="Proteomes" id="UP001362999"/>
    </source>
</evidence>
<name>A0AAW0CKF2_9AGAR</name>
<accession>A0AAW0CKF2</accession>
<evidence type="ECO:0000313" key="2">
    <source>
        <dbReference type="EMBL" id="KAK7039583.1"/>
    </source>
</evidence>
<gene>
    <name evidence="2" type="ORF">R3P38DRAFT_3261950</name>
</gene>
<reference evidence="2 3" key="1">
    <citation type="journal article" date="2024" name="J Genomics">
        <title>Draft genome sequencing and assembly of Favolaschia claudopus CIRM-BRFM 2984 isolated from oak limbs.</title>
        <authorList>
            <person name="Navarro D."/>
            <person name="Drula E."/>
            <person name="Chaduli D."/>
            <person name="Cazenave R."/>
            <person name="Ahrendt S."/>
            <person name="Wang J."/>
            <person name="Lipzen A."/>
            <person name="Daum C."/>
            <person name="Barry K."/>
            <person name="Grigoriev I.V."/>
            <person name="Favel A."/>
            <person name="Rosso M.N."/>
            <person name="Martin F."/>
        </authorList>
    </citation>
    <scope>NUCLEOTIDE SEQUENCE [LARGE SCALE GENOMIC DNA]</scope>
    <source>
        <strain evidence="2 3">CIRM-BRFM 2984</strain>
    </source>
</reference>
<comment type="caution">
    <text evidence="2">The sequence shown here is derived from an EMBL/GenBank/DDBJ whole genome shotgun (WGS) entry which is preliminary data.</text>
</comment>
<keyword evidence="3" id="KW-1185">Reference proteome</keyword>
<evidence type="ECO:0000256" key="1">
    <source>
        <dbReference type="SAM" id="MobiDB-lite"/>
    </source>
</evidence>
<proteinExistence type="predicted"/>
<feature type="region of interest" description="Disordered" evidence="1">
    <location>
        <begin position="1"/>
        <end position="44"/>
    </location>
</feature>
<dbReference type="AlphaFoldDB" id="A0AAW0CKF2"/>